<dbReference type="Gene3D" id="3.40.630.30">
    <property type="match status" value="1"/>
</dbReference>
<evidence type="ECO:0000259" key="1">
    <source>
        <dbReference type="PROSITE" id="PS51186"/>
    </source>
</evidence>
<evidence type="ECO:0000313" key="3">
    <source>
        <dbReference type="Proteomes" id="UP000198619"/>
    </source>
</evidence>
<dbReference type="GO" id="GO:0016747">
    <property type="term" value="F:acyltransferase activity, transferring groups other than amino-acyl groups"/>
    <property type="evidence" value="ECO:0007669"/>
    <property type="project" value="InterPro"/>
</dbReference>
<feature type="domain" description="N-acetyltransferase" evidence="1">
    <location>
        <begin position="3"/>
        <end position="147"/>
    </location>
</feature>
<evidence type="ECO:0000313" key="2">
    <source>
        <dbReference type="EMBL" id="SFB03656.1"/>
    </source>
</evidence>
<dbReference type="OrthoDB" id="9127144at2"/>
<proteinExistence type="predicted"/>
<dbReference type="InterPro" id="IPR000182">
    <property type="entry name" value="GNAT_dom"/>
</dbReference>
<gene>
    <name evidence="2" type="ORF">SAMN04488528_1009118</name>
</gene>
<dbReference type="InterPro" id="IPR016181">
    <property type="entry name" value="Acyl_CoA_acyltransferase"/>
</dbReference>
<dbReference type="Pfam" id="PF00583">
    <property type="entry name" value="Acetyltransf_1"/>
    <property type="match status" value="1"/>
</dbReference>
<organism evidence="2 3">
    <name type="scientific">Clostridium frigidicarnis</name>
    <dbReference type="NCBI Taxonomy" id="84698"/>
    <lineage>
        <taxon>Bacteria</taxon>
        <taxon>Bacillati</taxon>
        <taxon>Bacillota</taxon>
        <taxon>Clostridia</taxon>
        <taxon>Eubacteriales</taxon>
        <taxon>Clostridiaceae</taxon>
        <taxon>Clostridium</taxon>
    </lineage>
</organism>
<keyword evidence="2" id="KW-0808">Transferase</keyword>
<keyword evidence="3" id="KW-1185">Reference proteome</keyword>
<accession>A0A1I0XT87</accession>
<dbReference type="SUPFAM" id="SSF55729">
    <property type="entry name" value="Acyl-CoA N-acyltransferases (Nat)"/>
    <property type="match status" value="1"/>
</dbReference>
<dbReference type="PROSITE" id="PS51186">
    <property type="entry name" value="GNAT"/>
    <property type="match status" value="1"/>
</dbReference>
<dbReference type="Proteomes" id="UP000198619">
    <property type="component" value="Unassembled WGS sequence"/>
</dbReference>
<dbReference type="STRING" id="84698.SAMN04488528_1009118"/>
<dbReference type="CDD" id="cd04301">
    <property type="entry name" value="NAT_SF"/>
    <property type="match status" value="1"/>
</dbReference>
<dbReference type="AlphaFoldDB" id="A0A1I0XT87"/>
<sequence length="148" mass="17334">MDFYIKPVNVENWREVISLSVNENQKSFIETNAFSIAESKFYTYWNPSALYYGEELIGFAMYGHVPQENRVWLDRFMIDKSCQGRGYGKGVLICLINHIVNKYKCNEIYLSIFEENKLALKLYKDFGFYVNGEIDYGGETVMVLNIEK</sequence>
<name>A0A1I0XT87_9CLOT</name>
<dbReference type="RefSeq" id="WP_090040310.1">
    <property type="nucleotide sequence ID" value="NZ_FOKI01000009.1"/>
</dbReference>
<reference evidence="2 3" key="1">
    <citation type="submission" date="2016-10" db="EMBL/GenBank/DDBJ databases">
        <authorList>
            <person name="de Groot N.N."/>
        </authorList>
    </citation>
    <scope>NUCLEOTIDE SEQUENCE [LARGE SCALE GENOMIC DNA]</scope>
    <source>
        <strain evidence="2 3">DSM 12271</strain>
    </source>
</reference>
<protein>
    <submittedName>
        <fullName evidence="2">Diamine N-acetyltransferase</fullName>
    </submittedName>
</protein>
<dbReference type="EMBL" id="FOKI01000009">
    <property type="protein sequence ID" value="SFB03656.1"/>
    <property type="molecule type" value="Genomic_DNA"/>
</dbReference>